<gene>
    <name evidence="1" type="ORF">DEJ46_15350</name>
</gene>
<proteinExistence type="predicted"/>
<dbReference type="EMBL" id="CP029194">
    <property type="protein sequence ID" value="QES20318.1"/>
    <property type="molecule type" value="Genomic_DNA"/>
</dbReference>
<sequence>MERAGGERPVTVENGTGVVVIGDGNRIGLPEPAVARSGYHEQVRRIAPSELVDREGELAELEAFCRADSGPAYTWWRAEAWAGKTALLSWFALNPPPGVRIVPFFVTARLGAQNDVTAYVDVVLEQLAELAGEGPPALLTAATREAHLLRLYAAAAESCAARGERLVLLVDGLDEDRGVTTGPDARSIAALLPYGLPVIVSGRLNPPLPVDVPEDHPLRAPEAVRILAPSPRARTIRAEAERELKRLLEAGGLPYELLALLTAAGGGLTADDLAELTGGVPYRVKDVLRTGPGRTFAVRGEAYLLAHEELVAGAREMLGERELGRWRSVLHAWADRSREDGWPDGTPDYLLHGYVPMLRAAGDAERLVACAADERRHERLLAVTGADAAALAEIGAAEDVLLGATDREDSVTGALRLAWSRARLLRESGSVPLALLEGWAAVGSADRAVALARSFRGQRVVDGLCAVASKLLDVGAPERAMEIAVEAEEVIETLRDRPDRDVAMAQDEGDWTFAAADVVQLLVRLGAHGRARRLLTTISSAAARVAPRHTVVRGLLAAGRHEEAVALGGEGSGAGLRAEIVEALVRDGLVAEAEREAYRPEKEPGARAVVLLRAVVALREAGHPEAADAALREAMLERARMGPRKSDVFHAPLLHGLVAAGEIEAARQDCGDGGPAALAWALVANGRWDEFREFAGAMEGPGWSSVRVRAARELARAGAVEQAMAHAPSLDSPVRRDDPWPAIASALLERGDLNGVAALCGRLVESVASPWGGLVEETAWRRFGERPAGLGVFGDFLRRLVAEGAVDRVRAMAGGVEGNTEAVAVLAEVLYGTGCAAEARGLLAAEEMRLRRPPRETLAADLVALVPALVEAGRREDAAGLLRVVEEEPGLDPGGAVSAALAVRRVEWAEALAWGAARHQRVTLLPRVVAGYVADGAFDRALRLVGQPDVPKTLVLQAAVIFAEAAAWDQALDLAATLTEVPEVMETLARMASACLRQGRREEARRILDDLGEQRAPWGLEAVRAAYALGEGVRGMLAAGPLLRARRTGVTDLVMVVMGSHDEAIDFFRAQSPNPPGHQLVRLVNELLLAHRHERAAALLDGMHHMGQSCGEAYALLARAEPDPVPARRWAVLALRLGDWRTVLPAVLAVDPGSLPLVLAEADRLRRALEV</sequence>
<evidence type="ECO:0000313" key="2">
    <source>
        <dbReference type="Proteomes" id="UP000324106"/>
    </source>
</evidence>
<dbReference type="OrthoDB" id="3261206at2"/>
<protein>
    <submittedName>
        <fullName evidence="1">Uncharacterized protein</fullName>
    </submittedName>
</protein>
<dbReference type="InterPro" id="IPR011990">
    <property type="entry name" value="TPR-like_helical_dom_sf"/>
</dbReference>
<name>A0A5P2ARX0_STRVZ</name>
<accession>A0A5P2ARX0</accession>
<dbReference type="Gene3D" id="1.25.40.10">
    <property type="entry name" value="Tetratricopeptide repeat domain"/>
    <property type="match status" value="1"/>
</dbReference>
<dbReference type="AlphaFoldDB" id="A0A5P2ARX0"/>
<evidence type="ECO:0000313" key="1">
    <source>
        <dbReference type="EMBL" id="QES20318.1"/>
    </source>
</evidence>
<dbReference type="RefSeq" id="WP_150266952.1">
    <property type="nucleotide sequence ID" value="NZ_CP029194.1"/>
</dbReference>
<organism evidence="1 2">
    <name type="scientific">Streptomyces venezuelae</name>
    <dbReference type="NCBI Taxonomy" id="54571"/>
    <lineage>
        <taxon>Bacteria</taxon>
        <taxon>Bacillati</taxon>
        <taxon>Actinomycetota</taxon>
        <taxon>Actinomycetes</taxon>
        <taxon>Kitasatosporales</taxon>
        <taxon>Streptomycetaceae</taxon>
        <taxon>Streptomyces</taxon>
    </lineage>
</organism>
<dbReference type="Proteomes" id="UP000324106">
    <property type="component" value="Chromosome"/>
</dbReference>
<reference evidence="1 2" key="1">
    <citation type="submission" date="2018-05" db="EMBL/GenBank/DDBJ databases">
        <title>Streptomyces venezuelae.</title>
        <authorList>
            <person name="Kim W."/>
            <person name="Lee N."/>
            <person name="Cho B.-K."/>
        </authorList>
    </citation>
    <scope>NUCLEOTIDE SEQUENCE [LARGE SCALE GENOMIC DNA]</scope>
    <source>
        <strain evidence="1 2">ATCC 15068</strain>
    </source>
</reference>